<dbReference type="RefSeq" id="WP_046222196.1">
    <property type="nucleotide sequence ID" value="NZ_JWYV01000022.1"/>
</dbReference>
<dbReference type="InterPro" id="IPR027417">
    <property type="entry name" value="P-loop_NTPase"/>
</dbReference>
<dbReference type="PANTHER" id="PTHR24220">
    <property type="entry name" value="IMPORT ATP-BINDING PROTEIN"/>
    <property type="match status" value="1"/>
</dbReference>
<dbReference type="SMART" id="SM00382">
    <property type="entry name" value="AAA"/>
    <property type="match status" value="1"/>
</dbReference>
<sequence length="230" mass="25822">MTIIQFDQVRFRWPDQNDDILRIASFSLSQGEKVFLQGPSGSGKSTLLSLMAGIHQPLQGDIRLLGESFSALSASKRDRRRADHIGYIFQQFNLLPYLSVIDNVLLPCRFSALRKKKTANPEQEAKRLLKSLQLPESCLSRQVTQLSIGQQQRVAAARALIGRPALLIADEPTSALDHDNRNHFIQLLMDECEQAGASLLFVSHDPTLTNGFDRILNLKDLNHCESEKQT</sequence>
<gene>
    <name evidence="5" type="ORF">KY46_19105</name>
</gene>
<evidence type="ECO:0000313" key="6">
    <source>
        <dbReference type="Proteomes" id="UP000033633"/>
    </source>
</evidence>
<dbReference type="InterPro" id="IPR003439">
    <property type="entry name" value="ABC_transporter-like_ATP-bd"/>
</dbReference>
<evidence type="ECO:0000259" key="4">
    <source>
        <dbReference type="PROSITE" id="PS50893"/>
    </source>
</evidence>
<protein>
    <submittedName>
        <fullName evidence="5">Methionine ABC transporter ATP-binding protein</fullName>
    </submittedName>
</protein>
<dbReference type="GO" id="GO:0022857">
    <property type="term" value="F:transmembrane transporter activity"/>
    <property type="evidence" value="ECO:0007669"/>
    <property type="project" value="TreeGrafter"/>
</dbReference>
<dbReference type="CDD" id="cd03255">
    <property type="entry name" value="ABC_MJ0796_LolCDE_FtsE"/>
    <property type="match status" value="1"/>
</dbReference>
<dbReference type="PANTHER" id="PTHR24220:SF611">
    <property type="entry name" value="ATP-BINDING COMPONENT OF ABC TRANSPORTER-RELATED"/>
    <property type="match status" value="1"/>
</dbReference>
<organism evidence="5 6">
    <name type="scientific">Photobacterium halotolerans</name>
    <dbReference type="NCBI Taxonomy" id="265726"/>
    <lineage>
        <taxon>Bacteria</taxon>
        <taxon>Pseudomonadati</taxon>
        <taxon>Pseudomonadota</taxon>
        <taxon>Gammaproteobacteria</taxon>
        <taxon>Vibrionales</taxon>
        <taxon>Vibrionaceae</taxon>
        <taxon>Photobacterium</taxon>
    </lineage>
</organism>
<evidence type="ECO:0000256" key="3">
    <source>
        <dbReference type="ARBA" id="ARBA00022840"/>
    </source>
</evidence>
<keyword evidence="1" id="KW-0813">Transport</keyword>
<evidence type="ECO:0000313" key="5">
    <source>
        <dbReference type="EMBL" id="KKC98264.1"/>
    </source>
</evidence>
<feature type="domain" description="ABC transporter" evidence="4">
    <location>
        <begin position="4"/>
        <end position="230"/>
    </location>
</feature>
<dbReference type="Pfam" id="PF00005">
    <property type="entry name" value="ABC_tran"/>
    <property type="match status" value="1"/>
</dbReference>
<dbReference type="STRING" id="265726.KY46_19105"/>
<evidence type="ECO:0000256" key="2">
    <source>
        <dbReference type="ARBA" id="ARBA00022741"/>
    </source>
</evidence>
<dbReference type="EMBL" id="JWYV01000022">
    <property type="protein sequence ID" value="KKC98264.1"/>
    <property type="molecule type" value="Genomic_DNA"/>
</dbReference>
<name>A0A0F5V9T8_9GAMM</name>
<dbReference type="OrthoDB" id="9802264at2"/>
<dbReference type="GO" id="GO:0005886">
    <property type="term" value="C:plasma membrane"/>
    <property type="evidence" value="ECO:0007669"/>
    <property type="project" value="TreeGrafter"/>
</dbReference>
<dbReference type="PATRIC" id="fig|265726.11.peg.2616"/>
<keyword evidence="2" id="KW-0547">Nucleotide-binding</keyword>
<dbReference type="PROSITE" id="PS50893">
    <property type="entry name" value="ABC_TRANSPORTER_2"/>
    <property type="match status" value="1"/>
</dbReference>
<proteinExistence type="predicted"/>
<dbReference type="SUPFAM" id="SSF52540">
    <property type="entry name" value="P-loop containing nucleoside triphosphate hydrolases"/>
    <property type="match status" value="1"/>
</dbReference>
<dbReference type="Gene3D" id="3.40.50.300">
    <property type="entry name" value="P-loop containing nucleotide triphosphate hydrolases"/>
    <property type="match status" value="1"/>
</dbReference>
<evidence type="ECO:0000256" key="1">
    <source>
        <dbReference type="ARBA" id="ARBA00022448"/>
    </source>
</evidence>
<dbReference type="GO" id="GO:0005524">
    <property type="term" value="F:ATP binding"/>
    <property type="evidence" value="ECO:0007669"/>
    <property type="project" value="UniProtKB-KW"/>
</dbReference>
<dbReference type="InterPro" id="IPR003593">
    <property type="entry name" value="AAA+_ATPase"/>
</dbReference>
<keyword evidence="3 5" id="KW-0067">ATP-binding</keyword>
<keyword evidence="6" id="KW-1185">Reference proteome</keyword>
<dbReference type="InterPro" id="IPR017911">
    <property type="entry name" value="MacB-like_ATP-bd"/>
</dbReference>
<dbReference type="AlphaFoldDB" id="A0A0F5V9T8"/>
<accession>A0A0F5V9T8</accession>
<dbReference type="InterPro" id="IPR015854">
    <property type="entry name" value="ABC_transpr_LolD-like"/>
</dbReference>
<dbReference type="GO" id="GO:0016887">
    <property type="term" value="F:ATP hydrolysis activity"/>
    <property type="evidence" value="ECO:0007669"/>
    <property type="project" value="InterPro"/>
</dbReference>
<dbReference type="Proteomes" id="UP000033633">
    <property type="component" value="Unassembled WGS sequence"/>
</dbReference>
<reference evidence="5 6" key="1">
    <citation type="submission" date="2014-12" db="EMBL/GenBank/DDBJ databases">
        <title>Mercury Reductase activity and rhizosphere competence traits in the genome of root associated Photobacterium halotolerans MELD1.</title>
        <authorList>
            <person name="Mathew D.C."/>
            <person name="Huang C.-C."/>
        </authorList>
    </citation>
    <scope>NUCLEOTIDE SEQUENCE [LARGE SCALE GENOMIC DNA]</scope>
    <source>
        <strain evidence="5 6">MELD1</strain>
    </source>
</reference>
<comment type="caution">
    <text evidence="5">The sequence shown here is derived from an EMBL/GenBank/DDBJ whole genome shotgun (WGS) entry which is preliminary data.</text>
</comment>